<proteinExistence type="inferred from homology"/>
<dbReference type="RefSeq" id="XP_002173815.2">
    <property type="nucleotide sequence ID" value="XM_002173779.2"/>
</dbReference>
<dbReference type="GO" id="GO:0000930">
    <property type="term" value="C:gamma-tubulin complex"/>
    <property type="evidence" value="ECO:0000318"/>
    <property type="project" value="GO_Central"/>
</dbReference>
<dbReference type="VEuPathDB" id="FungiDB:SJAG_02609"/>
<dbReference type="PANTHER" id="PTHR19302">
    <property type="entry name" value="GAMMA TUBULIN COMPLEX PROTEIN"/>
    <property type="match status" value="1"/>
</dbReference>
<dbReference type="InterPro" id="IPR040457">
    <property type="entry name" value="GCP_C"/>
</dbReference>
<gene>
    <name evidence="9" type="primary">alp6</name>
    <name evidence="8" type="ORF">SJAG_02609</name>
</gene>
<dbReference type="GO" id="GO:0044732">
    <property type="term" value="C:mitotic spindle pole body"/>
    <property type="evidence" value="ECO:0000318"/>
    <property type="project" value="GO_Central"/>
</dbReference>
<dbReference type="GO" id="GO:0000278">
    <property type="term" value="P:mitotic cell cycle"/>
    <property type="evidence" value="ECO:0000318"/>
    <property type="project" value="GO_Central"/>
</dbReference>
<evidence type="ECO:0000256" key="5">
    <source>
        <dbReference type="ARBA" id="ARBA00023212"/>
    </source>
</evidence>
<dbReference type="GO" id="GO:0031122">
    <property type="term" value="P:cytoplasmic microtubule organization"/>
    <property type="evidence" value="ECO:0000318"/>
    <property type="project" value="GO_Central"/>
</dbReference>
<dbReference type="GO" id="GO:0005874">
    <property type="term" value="C:microtubule"/>
    <property type="evidence" value="ECO:0007669"/>
    <property type="project" value="UniProtKB-KW"/>
</dbReference>
<dbReference type="GO" id="GO:0071957">
    <property type="term" value="C:old mitotic spindle pole body"/>
    <property type="evidence" value="ECO:0007669"/>
    <property type="project" value="EnsemblFungi"/>
</dbReference>
<evidence type="ECO:0000313" key="9">
    <source>
        <dbReference type="JaponicusDB" id="SJAG_02609"/>
    </source>
</evidence>
<keyword evidence="10" id="KW-1185">Reference proteome</keyword>
<feature type="domain" description="Gamma tubulin complex component protein N-terminal" evidence="7">
    <location>
        <begin position="152"/>
        <end position="444"/>
    </location>
</feature>
<dbReference type="STRING" id="402676.B6K0Q1"/>
<evidence type="ECO:0000256" key="3">
    <source>
        <dbReference type="ARBA" id="ARBA00022490"/>
    </source>
</evidence>
<dbReference type="PANTHER" id="PTHR19302:SF14">
    <property type="entry name" value="GAMMA-TUBULIN COMPLEX COMPONENT 3"/>
    <property type="match status" value="1"/>
</dbReference>
<dbReference type="JaponicusDB" id="SJAG_02609">
    <property type="gene designation" value="alp6"/>
</dbReference>
<evidence type="ECO:0000313" key="10">
    <source>
        <dbReference type="Proteomes" id="UP000001744"/>
    </source>
</evidence>
<dbReference type="Pfam" id="PF04130">
    <property type="entry name" value="GCP_C_terminal"/>
    <property type="match status" value="1"/>
</dbReference>
<dbReference type="GO" id="GO:0000931">
    <property type="term" value="C:gamma-tubulin ring complex"/>
    <property type="evidence" value="ECO:0007669"/>
    <property type="project" value="EnsemblFungi"/>
</dbReference>
<evidence type="ECO:0000256" key="2">
    <source>
        <dbReference type="ARBA" id="ARBA00010337"/>
    </source>
</evidence>
<dbReference type="HOGENOM" id="CLU_003736_0_0_1"/>
<comment type="subcellular location">
    <subcellularLocation>
        <location evidence="1">Cytoplasm</location>
        <location evidence="1">Cytoskeleton</location>
    </subcellularLocation>
</comment>
<dbReference type="Gene3D" id="1.20.120.1900">
    <property type="entry name" value="Gamma-tubulin complex, C-terminal domain"/>
    <property type="match status" value="1"/>
</dbReference>
<keyword evidence="3" id="KW-0963">Cytoplasm</keyword>
<sequence>MSNSRVQTALSRLAVKVLRTEKDNPEKSSFERVFKHFQEITECTYDKYSILDFDELIALIYQSVQRNGYSSEILVRLSNLFSRLRTQSVIKQKSAVLYMLSLLSPLISKSKSTAPVHKIPRQNNLVNAPISVSPRIGKTTLATNATERQILSCVPFMLQGISTTFVTFTNQEAQLSKNIPLSFVEAVRMFSELGLLHRFFKDYTESSRSNPQNLGLILQSFKAALTEELMQFLGLIASLESHIRADELNTEKVVTIRKCAVWTSDALLLFRVFYSLIHRKPNQSGVLLLNAIYPLRIHGDPFLRDLGEKLLQKVSRPFYEMVEYWVYRGELIDPHNEFFIREKAENTHDNDVQGTGRIVWKGKYFVDDSLIPVFISPNLANKIFLIGKSLNFIKHGCGDQQWNEEHVKTLSKKLSFCDSRLLEAHIDEAYAKSNRHLVKLMEDKFHLSTHLEAIKKYILLGQGDFVVLLMESLGDSLDEPANTLFRHHLTASLESAIRSSNAAYEPDFVLKRLDARLLELSHGEIGWDVFTLEYRVDSPIDVIVTPYYSRQYLKIFNFLWRLKRIEFALSHSWRRGILGERNVLRNVTLVQAEWHFARCHIAEMIHFVCQLQCYILSEVIEVNWQELLEKLQKSSATLDTIIEAHHNYVTNITQKGLLGSGSSSSSKPQFLVQLHELLKNILSFLATVDVLYTFSVSLATKVQTGATYNENDTLQHLEPIQSALKEKASCFQTLLKRLLHGLATQPDLEMRFLSVRLNYNEFYSLHKRRAKRTNSGARLPY</sequence>
<dbReference type="GO" id="GO:0061497">
    <property type="term" value="C:inner plaque of mitotic spindle pole body"/>
    <property type="evidence" value="ECO:0007669"/>
    <property type="project" value="EnsemblFungi"/>
</dbReference>
<evidence type="ECO:0000259" key="7">
    <source>
        <dbReference type="Pfam" id="PF17681"/>
    </source>
</evidence>
<dbReference type="InterPro" id="IPR007259">
    <property type="entry name" value="GCP"/>
</dbReference>
<dbReference type="Pfam" id="PF17681">
    <property type="entry name" value="GCP_N_terminal"/>
    <property type="match status" value="1"/>
</dbReference>
<dbReference type="GO" id="GO:0007020">
    <property type="term" value="P:microtubule nucleation"/>
    <property type="evidence" value="ECO:0000318"/>
    <property type="project" value="GO_Central"/>
</dbReference>
<evidence type="ECO:0000259" key="6">
    <source>
        <dbReference type="Pfam" id="PF04130"/>
    </source>
</evidence>
<dbReference type="GO" id="GO:0000923">
    <property type="term" value="C:equatorial microtubule organizing center"/>
    <property type="evidence" value="ECO:0007669"/>
    <property type="project" value="EnsemblFungi"/>
</dbReference>
<dbReference type="InterPro" id="IPR042241">
    <property type="entry name" value="GCP_C_sf"/>
</dbReference>
<dbReference type="GO" id="GO:0008275">
    <property type="term" value="C:gamma-tubulin small complex"/>
    <property type="evidence" value="ECO:0007669"/>
    <property type="project" value="EnsemblFungi"/>
</dbReference>
<keyword evidence="5" id="KW-0206">Cytoskeleton</keyword>
<dbReference type="GO" id="GO:0051225">
    <property type="term" value="P:spindle assembly"/>
    <property type="evidence" value="ECO:0000318"/>
    <property type="project" value="GO_Central"/>
</dbReference>
<protein>
    <submittedName>
        <fullName evidence="8">Gamma tubulin complex Spc98/GCP3 subunit Alp6</fullName>
    </submittedName>
</protein>
<dbReference type="eggNOG" id="KOG2000">
    <property type="taxonomic scope" value="Eukaryota"/>
</dbReference>
<evidence type="ECO:0000256" key="1">
    <source>
        <dbReference type="ARBA" id="ARBA00004245"/>
    </source>
</evidence>
<dbReference type="GeneID" id="7047719"/>
<dbReference type="AlphaFoldDB" id="B6K0Q1"/>
<dbReference type="EMBL" id="KE651166">
    <property type="protein sequence ID" value="EEB07522.2"/>
    <property type="molecule type" value="Genomic_DNA"/>
</dbReference>
<dbReference type="Proteomes" id="UP000001744">
    <property type="component" value="Unassembled WGS sequence"/>
</dbReference>
<accession>B6K0Q1</accession>
<dbReference type="InterPro" id="IPR041470">
    <property type="entry name" value="GCP_N"/>
</dbReference>
<evidence type="ECO:0000313" key="8">
    <source>
        <dbReference type="EMBL" id="EEB07522.2"/>
    </source>
</evidence>
<dbReference type="OMA" id="MRMMSVC"/>
<dbReference type="OrthoDB" id="5860513at2759"/>
<dbReference type="GO" id="GO:0043015">
    <property type="term" value="F:gamma-tubulin binding"/>
    <property type="evidence" value="ECO:0000318"/>
    <property type="project" value="GO_Central"/>
</dbReference>
<dbReference type="GO" id="GO:0000922">
    <property type="term" value="C:spindle pole"/>
    <property type="evidence" value="ECO:0007669"/>
    <property type="project" value="InterPro"/>
</dbReference>
<dbReference type="GO" id="GO:0051321">
    <property type="term" value="P:meiotic cell cycle"/>
    <property type="evidence" value="ECO:0000318"/>
    <property type="project" value="GO_Central"/>
</dbReference>
<keyword evidence="4" id="KW-0493">Microtubule</keyword>
<name>B6K0Q1_SCHJY</name>
<dbReference type="GO" id="GO:0090307">
    <property type="term" value="P:mitotic spindle assembly"/>
    <property type="evidence" value="ECO:0007669"/>
    <property type="project" value="EnsemblFungi"/>
</dbReference>
<reference evidence="8 10" key="1">
    <citation type="journal article" date="2011" name="Science">
        <title>Comparative functional genomics of the fission yeasts.</title>
        <authorList>
            <person name="Rhind N."/>
            <person name="Chen Z."/>
            <person name="Yassour M."/>
            <person name="Thompson D.A."/>
            <person name="Haas B.J."/>
            <person name="Habib N."/>
            <person name="Wapinski I."/>
            <person name="Roy S."/>
            <person name="Lin M.F."/>
            <person name="Heiman D.I."/>
            <person name="Young S.K."/>
            <person name="Furuya K."/>
            <person name="Guo Y."/>
            <person name="Pidoux A."/>
            <person name="Chen H.M."/>
            <person name="Robbertse B."/>
            <person name="Goldberg J.M."/>
            <person name="Aoki K."/>
            <person name="Bayne E.H."/>
            <person name="Berlin A.M."/>
            <person name="Desjardins C.A."/>
            <person name="Dobbs E."/>
            <person name="Dukaj L."/>
            <person name="Fan L."/>
            <person name="FitzGerald M.G."/>
            <person name="French C."/>
            <person name="Gujja S."/>
            <person name="Hansen K."/>
            <person name="Keifenheim D."/>
            <person name="Levin J.Z."/>
            <person name="Mosher R.A."/>
            <person name="Mueller C.A."/>
            <person name="Pfiffner J."/>
            <person name="Priest M."/>
            <person name="Russ C."/>
            <person name="Smialowska A."/>
            <person name="Swoboda P."/>
            <person name="Sykes S.M."/>
            <person name="Vaughn M."/>
            <person name="Vengrova S."/>
            <person name="Yoder R."/>
            <person name="Zeng Q."/>
            <person name="Allshire R."/>
            <person name="Baulcombe D."/>
            <person name="Birren B.W."/>
            <person name="Brown W."/>
            <person name="Ekwall K."/>
            <person name="Kellis M."/>
            <person name="Leatherwood J."/>
            <person name="Levin H."/>
            <person name="Margalit H."/>
            <person name="Martienssen R."/>
            <person name="Nieduszynski C.A."/>
            <person name="Spatafora J.W."/>
            <person name="Friedman N."/>
            <person name="Dalgaard J.Z."/>
            <person name="Baumann P."/>
            <person name="Niki H."/>
            <person name="Regev A."/>
            <person name="Nusbaum C."/>
        </authorList>
    </citation>
    <scope>NUCLEOTIDE SEQUENCE [LARGE SCALE GENOMIC DNA]</scope>
    <source>
        <strain evidence="10">yFS275 / FY16936</strain>
    </source>
</reference>
<comment type="similarity">
    <text evidence="2">Belongs to the TUBGCP family.</text>
</comment>
<organism evidence="8 10">
    <name type="scientific">Schizosaccharomyces japonicus (strain yFS275 / FY16936)</name>
    <name type="common">Fission yeast</name>
    <dbReference type="NCBI Taxonomy" id="402676"/>
    <lineage>
        <taxon>Eukaryota</taxon>
        <taxon>Fungi</taxon>
        <taxon>Dikarya</taxon>
        <taxon>Ascomycota</taxon>
        <taxon>Taphrinomycotina</taxon>
        <taxon>Schizosaccharomycetes</taxon>
        <taxon>Schizosaccharomycetales</taxon>
        <taxon>Schizosaccharomycetaceae</taxon>
        <taxon>Schizosaccharomyces</taxon>
    </lineage>
</organism>
<evidence type="ECO:0000256" key="4">
    <source>
        <dbReference type="ARBA" id="ARBA00022701"/>
    </source>
</evidence>
<feature type="domain" description="Gamma tubulin complex component C-terminal" evidence="6">
    <location>
        <begin position="447"/>
        <end position="763"/>
    </location>
</feature>
<dbReference type="GO" id="GO:0061496">
    <property type="term" value="C:half bridge of mitotic spindle pole body"/>
    <property type="evidence" value="ECO:0007669"/>
    <property type="project" value="EnsemblFungi"/>
</dbReference>